<dbReference type="Proteomes" id="UP000492821">
    <property type="component" value="Unassembled WGS sequence"/>
</dbReference>
<feature type="region of interest" description="Disordered" evidence="6">
    <location>
        <begin position="1"/>
        <end position="25"/>
    </location>
</feature>
<feature type="region of interest" description="Disordered" evidence="6">
    <location>
        <begin position="223"/>
        <end position="300"/>
    </location>
</feature>
<dbReference type="AlphaFoldDB" id="A0A7E4ZQX2"/>
<keyword evidence="1 5" id="KW-0479">Metal-binding</keyword>
<evidence type="ECO:0000256" key="1">
    <source>
        <dbReference type="ARBA" id="ARBA00022723"/>
    </source>
</evidence>
<reference evidence="9" key="2">
    <citation type="submission" date="2020-10" db="UniProtKB">
        <authorList>
            <consortium name="WormBaseParasite"/>
        </authorList>
    </citation>
    <scope>IDENTIFICATION</scope>
</reference>
<feature type="compositionally biased region" description="Polar residues" evidence="6">
    <location>
        <begin position="276"/>
        <end position="289"/>
    </location>
</feature>
<keyword evidence="3 5" id="KW-0863">Zinc-finger</keyword>
<feature type="region of interest" description="Disordered" evidence="6">
    <location>
        <begin position="51"/>
        <end position="110"/>
    </location>
</feature>
<dbReference type="GO" id="GO:0003730">
    <property type="term" value="F:mRNA 3'-UTR binding"/>
    <property type="evidence" value="ECO:0007669"/>
    <property type="project" value="TreeGrafter"/>
</dbReference>
<dbReference type="InterPro" id="IPR000571">
    <property type="entry name" value="Znf_CCCH"/>
</dbReference>
<dbReference type="GO" id="GO:0043186">
    <property type="term" value="C:P granule"/>
    <property type="evidence" value="ECO:0007669"/>
    <property type="project" value="UniProtKB-ARBA"/>
</dbReference>
<dbReference type="FunFam" id="4.10.1000.10:FF:000002">
    <property type="entry name" value="Zinc finger protein 36, C3H1 type-like 1"/>
    <property type="match status" value="1"/>
</dbReference>
<feature type="domain" description="C3H1-type" evidence="7">
    <location>
        <begin position="111"/>
        <end position="139"/>
    </location>
</feature>
<feature type="domain" description="C3H1-type" evidence="7">
    <location>
        <begin position="149"/>
        <end position="177"/>
    </location>
</feature>
<evidence type="ECO:0000256" key="2">
    <source>
        <dbReference type="ARBA" id="ARBA00022737"/>
    </source>
</evidence>
<evidence type="ECO:0000256" key="6">
    <source>
        <dbReference type="SAM" id="MobiDB-lite"/>
    </source>
</evidence>
<dbReference type="FunFam" id="4.10.1000.10:FF:000001">
    <property type="entry name" value="zinc finger CCCH domain-containing protein 15-like"/>
    <property type="match status" value="1"/>
</dbReference>
<dbReference type="PROSITE" id="PS50103">
    <property type="entry name" value="ZF_C3H1"/>
    <property type="match status" value="2"/>
</dbReference>
<evidence type="ECO:0000256" key="4">
    <source>
        <dbReference type="ARBA" id="ARBA00022833"/>
    </source>
</evidence>
<dbReference type="Pfam" id="PF00642">
    <property type="entry name" value="zf-CCCH"/>
    <property type="match status" value="2"/>
</dbReference>
<reference evidence="8" key="1">
    <citation type="journal article" date="2013" name="Genetics">
        <title>The draft genome and transcriptome of Panagrellus redivivus are shaped by the harsh demands of a free-living lifestyle.</title>
        <authorList>
            <person name="Srinivasan J."/>
            <person name="Dillman A.R."/>
            <person name="Macchietto M.G."/>
            <person name="Heikkinen L."/>
            <person name="Lakso M."/>
            <person name="Fracchia K.M."/>
            <person name="Antoshechkin I."/>
            <person name="Mortazavi A."/>
            <person name="Wong G."/>
            <person name="Sternberg P.W."/>
        </authorList>
    </citation>
    <scope>NUCLEOTIDE SEQUENCE [LARGE SCALE GENOMIC DNA]</scope>
    <source>
        <strain evidence="8">MT8872</strain>
    </source>
</reference>
<evidence type="ECO:0000256" key="3">
    <source>
        <dbReference type="ARBA" id="ARBA00022771"/>
    </source>
</evidence>
<dbReference type="SMART" id="SM00356">
    <property type="entry name" value="ZnF_C3H1"/>
    <property type="match status" value="2"/>
</dbReference>
<feature type="zinc finger region" description="C3H1-type" evidence="5">
    <location>
        <begin position="111"/>
        <end position="139"/>
    </location>
</feature>
<dbReference type="Gene3D" id="4.10.1000.10">
    <property type="entry name" value="Zinc finger, CCCH-type"/>
    <property type="match status" value="2"/>
</dbReference>
<keyword evidence="2" id="KW-0677">Repeat</keyword>
<sequence>MVSAHPHAGDTAIRQPPKLGDFFSPYHGQAQQTQHVSSLVELANFDERQQRQMARQPLHRRSPLANSNNTHLNGVSRPQTVSSGNSSPNQENSGSNSRLNTANGSPKNPKLYKTELCRSWMDHGRCNYGERCQYAHGETEKRPIPRHPKYKTEACQSYHKTGYCPYGPRCHFIHNEEPAMLAQLIAQNAAAMATVTSGGAGSNGIQQQPRPRNLNLTASAPVSTVGTPAQAPGQNRVYSPSIMPIGSRPTQQQQQQCRQTSRFFPRPIGSDGESPVPSSTDSGSESPLGSFSPGLDQLDDSLARLSPTSFRRSLSHATTNHWSPTSSVGPFGVDFWQPVESPASSLSAFVGLGFEEPMSTWDSPSTTTTTSPHRLPVFERLSNNLA</sequence>
<dbReference type="PANTHER" id="PTHR12547">
    <property type="entry name" value="CCCH ZINC FINGER/TIS11-RELATED"/>
    <property type="match status" value="1"/>
</dbReference>
<name>A0A7E4ZQX2_PANRE</name>
<evidence type="ECO:0000313" key="8">
    <source>
        <dbReference type="Proteomes" id="UP000492821"/>
    </source>
</evidence>
<evidence type="ECO:0000256" key="5">
    <source>
        <dbReference type="PROSITE-ProRule" id="PRU00723"/>
    </source>
</evidence>
<proteinExistence type="predicted"/>
<dbReference type="InterPro" id="IPR036855">
    <property type="entry name" value="Znf_CCCH_sf"/>
</dbReference>
<evidence type="ECO:0000259" key="7">
    <source>
        <dbReference type="PROSITE" id="PS50103"/>
    </source>
</evidence>
<feature type="zinc finger region" description="C3H1-type" evidence="5">
    <location>
        <begin position="149"/>
        <end position="177"/>
    </location>
</feature>
<dbReference type="InterPro" id="IPR045877">
    <property type="entry name" value="ZFP36-like"/>
</dbReference>
<dbReference type="GO" id="GO:0008270">
    <property type="term" value="F:zinc ion binding"/>
    <property type="evidence" value="ECO:0007669"/>
    <property type="project" value="UniProtKB-KW"/>
</dbReference>
<keyword evidence="8" id="KW-1185">Reference proteome</keyword>
<protein>
    <submittedName>
        <fullName evidence="9">C3H1-type domain-containing protein</fullName>
    </submittedName>
</protein>
<dbReference type="GO" id="GO:0005829">
    <property type="term" value="C:cytosol"/>
    <property type="evidence" value="ECO:0007669"/>
    <property type="project" value="TreeGrafter"/>
</dbReference>
<feature type="compositionally biased region" description="Polar residues" evidence="6">
    <location>
        <begin position="223"/>
        <end position="238"/>
    </location>
</feature>
<dbReference type="PANTHER" id="PTHR12547:SF185">
    <property type="entry name" value="C3H1-TYPE DOMAIN-CONTAINING PROTEIN"/>
    <property type="match status" value="1"/>
</dbReference>
<dbReference type="WBParaSite" id="Pan_g11821.t1">
    <property type="protein sequence ID" value="Pan_g11821.t1"/>
    <property type="gene ID" value="Pan_g11821"/>
</dbReference>
<keyword evidence="4 5" id="KW-0862">Zinc</keyword>
<accession>A0A7E4ZQX2</accession>
<evidence type="ECO:0000313" key="9">
    <source>
        <dbReference type="WBParaSite" id="Pan_g11821.t1"/>
    </source>
</evidence>
<organism evidence="8 9">
    <name type="scientific">Panagrellus redivivus</name>
    <name type="common">Microworm</name>
    <dbReference type="NCBI Taxonomy" id="6233"/>
    <lineage>
        <taxon>Eukaryota</taxon>
        <taxon>Metazoa</taxon>
        <taxon>Ecdysozoa</taxon>
        <taxon>Nematoda</taxon>
        <taxon>Chromadorea</taxon>
        <taxon>Rhabditida</taxon>
        <taxon>Tylenchina</taxon>
        <taxon>Panagrolaimomorpha</taxon>
        <taxon>Panagrolaimoidea</taxon>
        <taxon>Panagrolaimidae</taxon>
        <taxon>Panagrellus</taxon>
    </lineage>
</organism>
<feature type="compositionally biased region" description="Polar residues" evidence="6">
    <location>
        <begin position="64"/>
        <end position="106"/>
    </location>
</feature>
<dbReference type="SUPFAM" id="SSF90229">
    <property type="entry name" value="CCCH zinc finger"/>
    <property type="match status" value="2"/>
</dbReference>